<accession>A0A9D1GID3</accession>
<organism evidence="3 4">
    <name type="scientific">Candidatus Caccovicinus merdipullorum</name>
    <dbReference type="NCBI Taxonomy" id="2840724"/>
    <lineage>
        <taxon>Bacteria</taxon>
        <taxon>Bacillati</taxon>
        <taxon>Bacillota</taxon>
        <taxon>Clostridia</taxon>
        <taxon>Eubacteriales</taxon>
        <taxon>Candidatus Caccovicinus</taxon>
    </lineage>
</organism>
<feature type="chain" id="PRO_5039413880" evidence="2">
    <location>
        <begin position="23"/>
        <end position="243"/>
    </location>
</feature>
<evidence type="ECO:0000256" key="2">
    <source>
        <dbReference type="SAM" id="SignalP"/>
    </source>
</evidence>
<evidence type="ECO:0000313" key="3">
    <source>
        <dbReference type="EMBL" id="HIT40729.1"/>
    </source>
</evidence>
<evidence type="ECO:0000256" key="1">
    <source>
        <dbReference type="SAM" id="MobiDB-lite"/>
    </source>
</evidence>
<reference evidence="3" key="2">
    <citation type="journal article" date="2021" name="PeerJ">
        <title>Extensive microbial diversity within the chicken gut microbiome revealed by metagenomics and culture.</title>
        <authorList>
            <person name="Gilroy R."/>
            <person name="Ravi A."/>
            <person name="Getino M."/>
            <person name="Pursley I."/>
            <person name="Horton D.L."/>
            <person name="Alikhan N.F."/>
            <person name="Baker D."/>
            <person name="Gharbi K."/>
            <person name="Hall N."/>
            <person name="Watson M."/>
            <person name="Adriaenssens E.M."/>
            <person name="Foster-Nyarko E."/>
            <person name="Jarju S."/>
            <person name="Secka A."/>
            <person name="Antonio M."/>
            <person name="Oren A."/>
            <person name="Chaudhuri R.R."/>
            <person name="La Ragione R."/>
            <person name="Hildebrand F."/>
            <person name="Pallen M.J."/>
        </authorList>
    </citation>
    <scope>NUCLEOTIDE SEQUENCE</scope>
    <source>
        <strain evidence="3">CHK123-3438</strain>
    </source>
</reference>
<reference evidence="3" key="1">
    <citation type="submission" date="2020-10" db="EMBL/GenBank/DDBJ databases">
        <authorList>
            <person name="Gilroy R."/>
        </authorList>
    </citation>
    <scope>NUCLEOTIDE SEQUENCE</scope>
    <source>
        <strain evidence="3">CHK123-3438</strain>
    </source>
</reference>
<dbReference type="EMBL" id="DVKS01000024">
    <property type="protein sequence ID" value="HIT40729.1"/>
    <property type="molecule type" value="Genomic_DNA"/>
</dbReference>
<comment type="caution">
    <text evidence="3">The sequence shown here is derived from an EMBL/GenBank/DDBJ whole genome shotgun (WGS) entry which is preliminary data.</text>
</comment>
<name>A0A9D1GID3_9FIRM</name>
<feature type="region of interest" description="Disordered" evidence="1">
    <location>
        <begin position="25"/>
        <end position="99"/>
    </location>
</feature>
<keyword evidence="2" id="KW-0732">Signal</keyword>
<protein>
    <submittedName>
        <fullName evidence="3">Uncharacterized protein</fullName>
    </submittedName>
</protein>
<dbReference type="AlphaFoldDB" id="A0A9D1GID3"/>
<sequence>MRKKALVLGLALALALSQAALAVGAGSPGVSNGSGGPEKTDLTTDSTTTINSETGQTEVNNHGSETQDGSTAAAENQDTANGPSLSVPGGPATGQSAAAAPEVNLEDAAAMTAPLSGYNVSTTNTYAGYADGAAAAINAVNANPASLTALPSNEDLTQYSMLTAFQEVSVTDAQTGAKVTPTAGQCVAISVPALQPGMRVYLLYVDPLTCLTVRVEARGVDYVNHTVLVDASVPGAFSIVYQR</sequence>
<proteinExistence type="predicted"/>
<feature type="signal peptide" evidence="2">
    <location>
        <begin position="1"/>
        <end position="22"/>
    </location>
</feature>
<dbReference type="Proteomes" id="UP000886860">
    <property type="component" value="Unassembled WGS sequence"/>
</dbReference>
<gene>
    <name evidence="3" type="ORF">IAB60_01295</name>
</gene>
<evidence type="ECO:0000313" key="4">
    <source>
        <dbReference type="Proteomes" id="UP000886860"/>
    </source>
</evidence>
<feature type="compositionally biased region" description="Polar residues" evidence="1">
    <location>
        <begin position="50"/>
        <end position="84"/>
    </location>
</feature>